<organism evidence="1 2">
    <name type="scientific">Amanita muscaria (strain Koide BX008)</name>
    <dbReference type="NCBI Taxonomy" id="946122"/>
    <lineage>
        <taxon>Eukaryota</taxon>
        <taxon>Fungi</taxon>
        <taxon>Dikarya</taxon>
        <taxon>Basidiomycota</taxon>
        <taxon>Agaricomycotina</taxon>
        <taxon>Agaricomycetes</taxon>
        <taxon>Agaricomycetidae</taxon>
        <taxon>Agaricales</taxon>
        <taxon>Pluteineae</taxon>
        <taxon>Amanitaceae</taxon>
        <taxon>Amanita</taxon>
    </lineage>
</organism>
<name>A0A0C2WAJ7_AMAMK</name>
<dbReference type="AlphaFoldDB" id="A0A0C2WAJ7"/>
<dbReference type="Proteomes" id="UP000054549">
    <property type="component" value="Unassembled WGS sequence"/>
</dbReference>
<dbReference type="EMBL" id="KN818342">
    <property type="protein sequence ID" value="KIL58282.1"/>
    <property type="molecule type" value="Genomic_DNA"/>
</dbReference>
<gene>
    <name evidence="1" type="ORF">M378DRAFT_170805</name>
</gene>
<dbReference type="InParanoid" id="A0A0C2WAJ7"/>
<evidence type="ECO:0000313" key="2">
    <source>
        <dbReference type="Proteomes" id="UP000054549"/>
    </source>
</evidence>
<dbReference type="HOGENOM" id="CLU_1758335_0_0_1"/>
<protein>
    <submittedName>
        <fullName evidence="1">Uncharacterized protein</fullName>
    </submittedName>
</protein>
<sequence>MRSWVEWESGGCWARRGGEERLEEAVERVLRLQLCVSDWRPRRRSTLSPSGPMLTHKQTFSINVNVDIRFAYNVCSTDEPGVLEAPTALEIAAASPTHLQDVVYDSVRLTECVGMPDLLVSCSGCVVDCSCDDFKSPRRIRSRLAAAC</sequence>
<evidence type="ECO:0000313" key="1">
    <source>
        <dbReference type="EMBL" id="KIL58282.1"/>
    </source>
</evidence>
<keyword evidence="2" id="KW-1185">Reference proteome</keyword>
<accession>A0A0C2WAJ7</accession>
<proteinExistence type="predicted"/>
<reference evidence="1 2" key="1">
    <citation type="submission" date="2014-04" db="EMBL/GenBank/DDBJ databases">
        <title>Evolutionary Origins and Diversification of the Mycorrhizal Mutualists.</title>
        <authorList>
            <consortium name="DOE Joint Genome Institute"/>
            <consortium name="Mycorrhizal Genomics Consortium"/>
            <person name="Kohler A."/>
            <person name="Kuo A."/>
            <person name="Nagy L.G."/>
            <person name="Floudas D."/>
            <person name="Copeland A."/>
            <person name="Barry K.W."/>
            <person name="Cichocki N."/>
            <person name="Veneault-Fourrey C."/>
            <person name="LaButti K."/>
            <person name="Lindquist E.A."/>
            <person name="Lipzen A."/>
            <person name="Lundell T."/>
            <person name="Morin E."/>
            <person name="Murat C."/>
            <person name="Riley R."/>
            <person name="Ohm R."/>
            <person name="Sun H."/>
            <person name="Tunlid A."/>
            <person name="Henrissat B."/>
            <person name="Grigoriev I.V."/>
            <person name="Hibbett D.S."/>
            <person name="Martin F."/>
        </authorList>
    </citation>
    <scope>NUCLEOTIDE SEQUENCE [LARGE SCALE GENOMIC DNA]</scope>
    <source>
        <strain evidence="1 2">Koide BX008</strain>
    </source>
</reference>